<name>A0A0L0F734_9EUKA</name>
<sequence>MASNLPTLGAVPVTNEKGQTRMEKVKVKRYVPGKRPDYAADEESEEEADDDERVGNEGTSEALVDVKPEDLATDRRLRRLMLAQQKSTAEREVYEGEVVVSRCV</sequence>
<dbReference type="AlphaFoldDB" id="A0A0L0F734"/>
<proteinExistence type="predicted"/>
<feature type="non-terminal residue" evidence="2">
    <location>
        <position position="104"/>
    </location>
</feature>
<dbReference type="PANTHER" id="PTHR15327">
    <property type="entry name" value="MICROFIBRIL-ASSOCIATED PROTEIN"/>
    <property type="match status" value="1"/>
</dbReference>
<feature type="compositionally biased region" description="Acidic residues" evidence="1">
    <location>
        <begin position="39"/>
        <end position="52"/>
    </location>
</feature>
<evidence type="ECO:0000256" key="1">
    <source>
        <dbReference type="SAM" id="MobiDB-lite"/>
    </source>
</evidence>
<feature type="region of interest" description="Disordered" evidence="1">
    <location>
        <begin position="1"/>
        <end position="62"/>
    </location>
</feature>
<dbReference type="GeneID" id="25915423"/>
<protein>
    <recommendedName>
        <fullName evidence="4">Micro-fibrillar-associated protein 1 C-terminal domain-containing protein</fullName>
    </recommendedName>
</protein>
<reference evidence="2 3" key="1">
    <citation type="submission" date="2011-02" db="EMBL/GenBank/DDBJ databases">
        <title>The Genome Sequence of Sphaeroforma arctica JP610.</title>
        <authorList>
            <consortium name="The Broad Institute Genome Sequencing Platform"/>
            <person name="Russ C."/>
            <person name="Cuomo C."/>
            <person name="Young S.K."/>
            <person name="Zeng Q."/>
            <person name="Gargeya S."/>
            <person name="Alvarado L."/>
            <person name="Berlin A."/>
            <person name="Chapman S.B."/>
            <person name="Chen Z."/>
            <person name="Freedman E."/>
            <person name="Gellesch M."/>
            <person name="Goldberg J."/>
            <person name="Griggs A."/>
            <person name="Gujja S."/>
            <person name="Heilman E."/>
            <person name="Heiman D."/>
            <person name="Howarth C."/>
            <person name="Mehta T."/>
            <person name="Neiman D."/>
            <person name="Pearson M."/>
            <person name="Roberts A."/>
            <person name="Saif S."/>
            <person name="Shea T."/>
            <person name="Shenoy N."/>
            <person name="Sisk P."/>
            <person name="Stolte C."/>
            <person name="Sykes S."/>
            <person name="White J."/>
            <person name="Yandava C."/>
            <person name="Burger G."/>
            <person name="Gray M.W."/>
            <person name="Holland P.W.H."/>
            <person name="King N."/>
            <person name="Lang F.B.F."/>
            <person name="Roger A.J."/>
            <person name="Ruiz-Trillo I."/>
            <person name="Haas B."/>
            <person name="Nusbaum C."/>
            <person name="Birren B."/>
        </authorList>
    </citation>
    <scope>NUCLEOTIDE SEQUENCE [LARGE SCALE GENOMIC DNA]</scope>
    <source>
        <strain evidence="2 3">JP610</strain>
    </source>
</reference>
<dbReference type="Proteomes" id="UP000054560">
    <property type="component" value="Unassembled WGS sequence"/>
</dbReference>
<accession>A0A0L0F734</accession>
<gene>
    <name evidence="2" type="ORF">SARC_14919</name>
</gene>
<evidence type="ECO:0000313" key="2">
    <source>
        <dbReference type="EMBL" id="KNC72525.1"/>
    </source>
</evidence>
<evidence type="ECO:0008006" key="4">
    <source>
        <dbReference type="Google" id="ProtNLM"/>
    </source>
</evidence>
<dbReference type="RefSeq" id="XP_014146427.1">
    <property type="nucleotide sequence ID" value="XM_014290952.1"/>
</dbReference>
<dbReference type="STRING" id="667725.A0A0L0F734"/>
<dbReference type="eggNOG" id="KOG1425">
    <property type="taxonomic scope" value="Eukaryota"/>
</dbReference>
<dbReference type="EMBL" id="KQ246896">
    <property type="protein sequence ID" value="KNC72525.1"/>
    <property type="molecule type" value="Genomic_DNA"/>
</dbReference>
<keyword evidence="3" id="KW-1185">Reference proteome</keyword>
<evidence type="ECO:0000313" key="3">
    <source>
        <dbReference type="Proteomes" id="UP000054560"/>
    </source>
</evidence>
<dbReference type="InterPro" id="IPR033194">
    <property type="entry name" value="MFAP1"/>
</dbReference>
<dbReference type="OrthoDB" id="1111734at2759"/>
<organism evidence="2 3">
    <name type="scientific">Sphaeroforma arctica JP610</name>
    <dbReference type="NCBI Taxonomy" id="667725"/>
    <lineage>
        <taxon>Eukaryota</taxon>
        <taxon>Ichthyosporea</taxon>
        <taxon>Ichthyophonida</taxon>
        <taxon>Sphaeroforma</taxon>
    </lineage>
</organism>